<evidence type="ECO:0000256" key="3">
    <source>
        <dbReference type="ARBA" id="ARBA00046233"/>
    </source>
</evidence>
<feature type="domain" description="PIH1D1/2/3 CS-like" evidence="5">
    <location>
        <begin position="264"/>
        <end position="333"/>
    </location>
</feature>
<dbReference type="Pfam" id="PF18201">
    <property type="entry name" value="PIH1_CS"/>
    <property type="match status" value="1"/>
</dbReference>
<dbReference type="EMBL" id="OU895877">
    <property type="protein sequence ID" value="CAG9797168.1"/>
    <property type="molecule type" value="Genomic_DNA"/>
</dbReference>
<comment type="similarity">
    <text evidence="1">Belongs to the PIH1 family.</text>
</comment>
<evidence type="ECO:0000256" key="2">
    <source>
        <dbReference type="ARBA" id="ARBA00040540"/>
    </source>
</evidence>
<dbReference type="CDD" id="cd00298">
    <property type="entry name" value="ACD_sHsps_p23-like"/>
    <property type="match status" value="1"/>
</dbReference>
<dbReference type="PANTHER" id="PTHR22997">
    <property type="entry name" value="PIH1 DOMAIN-CONTAINING PROTEIN 1"/>
    <property type="match status" value="1"/>
</dbReference>
<evidence type="ECO:0000259" key="5">
    <source>
        <dbReference type="Pfam" id="PF18201"/>
    </source>
</evidence>
<accession>A0A9N9WM35</accession>
<dbReference type="GO" id="GO:0006364">
    <property type="term" value="P:rRNA processing"/>
    <property type="evidence" value="ECO:0007669"/>
    <property type="project" value="TreeGrafter"/>
</dbReference>
<organism evidence="6 7">
    <name type="scientific">Chironomus riparius</name>
    <dbReference type="NCBI Taxonomy" id="315576"/>
    <lineage>
        <taxon>Eukaryota</taxon>
        <taxon>Metazoa</taxon>
        <taxon>Ecdysozoa</taxon>
        <taxon>Arthropoda</taxon>
        <taxon>Hexapoda</taxon>
        <taxon>Insecta</taxon>
        <taxon>Pterygota</taxon>
        <taxon>Neoptera</taxon>
        <taxon>Endopterygota</taxon>
        <taxon>Diptera</taxon>
        <taxon>Nematocera</taxon>
        <taxon>Chironomoidea</taxon>
        <taxon>Chironomidae</taxon>
        <taxon>Chironominae</taxon>
        <taxon>Chironomus</taxon>
    </lineage>
</organism>
<dbReference type="AlphaFoldDB" id="A0A9N9WM35"/>
<dbReference type="InterPro" id="IPR041442">
    <property type="entry name" value="PIH1D1/2/3_CS-like"/>
</dbReference>
<dbReference type="GO" id="GO:0000492">
    <property type="term" value="P:box C/D snoRNP assembly"/>
    <property type="evidence" value="ECO:0007669"/>
    <property type="project" value="TreeGrafter"/>
</dbReference>
<dbReference type="InterPro" id="IPR012981">
    <property type="entry name" value="PIH1_N"/>
</dbReference>
<reference evidence="6" key="2">
    <citation type="submission" date="2022-10" db="EMBL/GenBank/DDBJ databases">
        <authorList>
            <consortium name="ENA_rothamsted_submissions"/>
            <consortium name="culmorum"/>
            <person name="King R."/>
        </authorList>
    </citation>
    <scope>NUCLEOTIDE SEQUENCE</scope>
</reference>
<evidence type="ECO:0000313" key="7">
    <source>
        <dbReference type="Proteomes" id="UP001153620"/>
    </source>
</evidence>
<dbReference type="PANTHER" id="PTHR22997:SF0">
    <property type="entry name" value="PIH1 DOMAIN-CONTAINING PROTEIN 1"/>
    <property type="match status" value="1"/>
</dbReference>
<dbReference type="GO" id="GO:0097255">
    <property type="term" value="C:R2TP complex"/>
    <property type="evidence" value="ECO:0007669"/>
    <property type="project" value="TreeGrafter"/>
</dbReference>
<keyword evidence="7" id="KW-1185">Reference proteome</keyword>
<sequence length="333" mass="38956">MLDQPETSILEQNLRFVKNEFDDQLTELFNEQKQQKSRAPFKMVRPYPGMCIKAFKKGEKQKFFINICHTTEIPAPKDISESELHKLIENQNATDFKVPLSVTKPRIGKDKSGNSAEISDVAVNSDFFNRKIKRGDGLFYHFLITLIFESIEQKYNIEIDTTNFVQLQNRLCMDTLVEHQIYNRDVKMVEDFHEHGEPNEMLGADDSDKIFIGTGDQKKTSKKVLIEELSPTELKKIPSMRKSVSKDNMIEPEHRLFNDYDKDNKKMLIAEFYMPNVIDIKEISVDANDDRLLIECRKYGYMFDGFLPHKVDEKKTVAEYDNERMILKITFRV</sequence>
<dbReference type="Proteomes" id="UP001153620">
    <property type="component" value="Chromosome 1"/>
</dbReference>
<dbReference type="GO" id="GO:1990904">
    <property type="term" value="C:ribonucleoprotein complex"/>
    <property type="evidence" value="ECO:0007669"/>
    <property type="project" value="TreeGrafter"/>
</dbReference>
<evidence type="ECO:0000256" key="1">
    <source>
        <dbReference type="ARBA" id="ARBA00008511"/>
    </source>
</evidence>
<protein>
    <recommendedName>
        <fullName evidence="2">PIH1 domain-containing protein 1</fullName>
    </recommendedName>
</protein>
<dbReference type="InterPro" id="IPR050734">
    <property type="entry name" value="PIH1/Kintoun_subfamily"/>
</dbReference>
<evidence type="ECO:0000313" key="6">
    <source>
        <dbReference type="EMBL" id="CAG9797168.1"/>
    </source>
</evidence>
<dbReference type="GO" id="GO:0005737">
    <property type="term" value="C:cytoplasm"/>
    <property type="evidence" value="ECO:0007669"/>
    <property type="project" value="TreeGrafter"/>
</dbReference>
<name>A0A9N9WM35_9DIPT</name>
<dbReference type="Pfam" id="PF08190">
    <property type="entry name" value="PIH1"/>
    <property type="match status" value="1"/>
</dbReference>
<dbReference type="OrthoDB" id="5135119at2759"/>
<gene>
    <name evidence="6" type="ORF">CHIRRI_LOCUS168</name>
</gene>
<evidence type="ECO:0000259" key="4">
    <source>
        <dbReference type="Pfam" id="PF08190"/>
    </source>
</evidence>
<comment type="function">
    <text evidence="3">Involved in the assembly of C/D box small nucleolar ribonucleoprotein (snoRNP) particles. Recruits the SWI/SNF complex to the core promoter of rRNA genes and enhances pre-rRNA transcription. Mediates interaction of TELO2 with the R2TP complex which is necessary for the stability of MTOR and SMG1. Positively regulates the assembly and activity of the mTORC1 complex.</text>
</comment>
<feature type="domain" description="PIH1 N-terminal" evidence="4">
    <location>
        <begin position="32"/>
        <end position="187"/>
    </location>
</feature>
<proteinExistence type="inferred from homology"/>
<reference evidence="6" key="1">
    <citation type="submission" date="2022-01" db="EMBL/GenBank/DDBJ databases">
        <authorList>
            <person name="King R."/>
        </authorList>
    </citation>
    <scope>NUCLEOTIDE SEQUENCE</scope>
</reference>